<reference evidence="1" key="1">
    <citation type="submission" date="2018-01" db="EMBL/GenBank/DDBJ databases">
        <authorList>
            <person name="Regsiter A."/>
            <person name="William W."/>
        </authorList>
    </citation>
    <scope>NUCLEOTIDE SEQUENCE</scope>
    <source>
        <strain evidence="1">TRIP AH-1</strain>
    </source>
</reference>
<proteinExistence type="predicted"/>
<protein>
    <submittedName>
        <fullName evidence="1">Uncharacterized protein</fullName>
    </submittedName>
</protein>
<evidence type="ECO:0000313" key="1">
    <source>
        <dbReference type="EMBL" id="SPD73793.1"/>
    </source>
</evidence>
<name>A0A445MWH9_9BACT</name>
<gene>
    <name evidence="1" type="ORF">PITCH_A1970012</name>
</gene>
<organism evidence="1">
    <name type="scientific">uncultured Desulfobacterium sp</name>
    <dbReference type="NCBI Taxonomy" id="201089"/>
    <lineage>
        <taxon>Bacteria</taxon>
        <taxon>Pseudomonadati</taxon>
        <taxon>Thermodesulfobacteriota</taxon>
        <taxon>Desulfobacteria</taxon>
        <taxon>Desulfobacterales</taxon>
        <taxon>Desulfobacteriaceae</taxon>
        <taxon>Desulfobacterium</taxon>
        <taxon>environmental samples</taxon>
    </lineage>
</organism>
<sequence length="308" mass="34833">MILLKRCLKDCEISQRTFSRDVGYSLGALNHALNKGVFPKKVVRFRASVEAAIEGSVLMMDWLAARDLGVRNIWQNPGAVNNDRGKEGKMNLTELGYDLVTGRHDRRLTKAEERFIGILWVNHVGEDNAISADLLAIRYHLGTDHSVDFRTVDLWKRIIRNMHNHLLFEHDNIPIMSRAGIGGGYWMAESEEEGAAFYRRFHKRAMTGLRKATRGKKAAVIEMVHQMTFELEEFEDKTPNMRPRATIASTTPIEVVDSLIGRMMQNPERYAEGLLKIREKYGSVLMPKAHVAALKAKAAELSAMMAGL</sequence>
<accession>A0A445MWH9</accession>
<dbReference type="AlphaFoldDB" id="A0A445MWH9"/>
<dbReference type="EMBL" id="OJIN01000109">
    <property type="protein sequence ID" value="SPD73793.1"/>
    <property type="molecule type" value="Genomic_DNA"/>
</dbReference>